<protein>
    <submittedName>
        <fullName evidence="2">Uncharacterized protein</fullName>
    </submittedName>
</protein>
<dbReference type="InterPro" id="IPR039902">
    <property type="entry name" value="CCDC148/CCDC112"/>
</dbReference>
<accession>A0ABD3PRY6</accession>
<dbReference type="Proteomes" id="UP001530315">
    <property type="component" value="Unassembled WGS sequence"/>
</dbReference>
<dbReference type="PANTHER" id="PTHR21549:SF1">
    <property type="entry name" value="COILED-COIL DOMAIN-CONTAINING PROTEIN 148"/>
    <property type="match status" value="1"/>
</dbReference>
<gene>
    <name evidence="2" type="ORF">ACHAW5_008757</name>
</gene>
<dbReference type="EMBL" id="JALLAZ020000621">
    <property type="protein sequence ID" value="KAL3790824.1"/>
    <property type="molecule type" value="Genomic_DNA"/>
</dbReference>
<evidence type="ECO:0000256" key="1">
    <source>
        <dbReference type="ARBA" id="ARBA00023054"/>
    </source>
</evidence>
<proteinExistence type="predicted"/>
<evidence type="ECO:0000313" key="3">
    <source>
        <dbReference type="Proteomes" id="UP001530315"/>
    </source>
</evidence>
<keyword evidence="3" id="KW-1185">Reference proteome</keyword>
<comment type="caution">
    <text evidence="2">The sequence shown here is derived from an EMBL/GenBank/DDBJ whole genome shotgun (WGS) entry which is preliminary data.</text>
</comment>
<organism evidence="2 3">
    <name type="scientific">Stephanodiscus triporus</name>
    <dbReference type="NCBI Taxonomy" id="2934178"/>
    <lineage>
        <taxon>Eukaryota</taxon>
        <taxon>Sar</taxon>
        <taxon>Stramenopiles</taxon>
        <taxon>Ochrophyta</taxon>
        <taxon>Bacillariophyta</taxon>
        <taxon>Coscinodiscophyceae</taxon>
        <taxon>Thalassiosirophycidae</taxon>
        <taxon>Stephanodiscales</taxon>
        <taxon>Stephanodiscaceae</taxon>
        <taxon>Stephanodiscus</taxon>
    </lineage>
</organism>
<dbReference type="AlphaFoldDB" id="A0ABD3PRY6"/>
<sequence>MRSYSSHRQALNAFEEDNPVVSGLRSKIANFQKKQAEQSKLEKEYYDWIRTGTDLNDAEAAASRQILQACSNVSELMQKEKDHEEHYEICDVDPSIRADANGSLDMSVLRKTARDFSCKDKDILFGISEVRCVILDINGQSNTEGEARDEHALCAKLLLDLRESLASSIDEFDERYSILSNEAIEHRRGAMLLLSQRQNDDQRLLPLSLERALDSLRSLLQDNDLVDEGGEIDYLLIDLIRKFDEVHEYDRIGPDQNKSQPLCLDEKSKLMNNIPKRAADLERKCQTVLKDGLKEVERLRESFIARFQSNLRRKEMTLRLKTMRLEREESQKSEVERLVQAAAKKAGDDYQKELQRTLRVLQSKHAVLKHRVQQVGVQKENCNNNLKGDFADGIESRRRQHTNRTRSNFRQAQIDRKNVSQKIAKEEAAIVEEARIVRLNALATSVPYFKAVLDKPSDIHKTTEARKNDVYAGPSELADFQCGNLKGFTQEKVFSNPNFRLGNALHEAGLAQSSYARDKVRQAIPRSEERTTGIKPY</sequence>
<name>A0ABD3PRY6_9STRA</name>
<dbReference type="PANTHER" id="PTHR21549">
    <property type="entry name" value="MUTATED IN BLADDER CANCER 1"/>
    <property type="match status" value="1"/>
</dbReference>
<reference evidence="2 3" key="1">
    <citation type="submission" date="2024-10" db="EMBL/GenBank/DDBJ databases">
        <title>Updated reference genomes for cyclostephanoid diatoms.</title>
        <authorList>
            <person name="Roberts W.R."/>
            <person name="Alverson A.J."/>
        </authorList>
    </citation>
    <scope>NUCLEOTIDE SEQUENCE [LARGE SCALE GENOMIC DNA]</scope>
    <source>
        <strain evidence="2 3">AJA276-08</strain>
    </source>
</reference>
<evidence type="ECO:0000313" key="2">
    <source>
        <dbReference type="EMBL" id="KAL3790824.1"/>
    </source>
</evidence>
<keyword evidence="1" id="KW-0175">Coiled coil</keyword>